<dbReference type="InterPro" id="IPR034006">
    <property type="entry name" value="M3B_PepF_2"/>
</dbReference>
<dbReference type="InterPro" id="IPR013647">
    <property type="entry name" value="OligopepF_N_dom"/>
</dbReference>
<comment type="similarity">
    <text evidence="6">Belongs to the peptidase M3 family.</text>
</comment>
<dbReference type="Pfam" id="PF08439">
    <property type="entry name" value="Peptidase_M3_N"/>
    <property type="match status" value="1"/>
</dbReference>
<dbReference type="AlphaFoldDB" id="L1J0A7"/>
<dbReference type="eggNOG" id="ENOG502S7HH">
    <property type="taxonomic scope" value="Eukaryota"/>
</dbReference>
<dbReference type="RefSeq" id="XP_005828906.1">
    <property type="nucleotide sequence ID" value="XM_005828849.1"/>
</dbReference>
<proteinExistence type="inferred from homology"/>
<evidence type="ECO:0000256" key="3">
    <source>
        <dbReference type="ARBA" id="ARBA00022801"/>
    </source>
</evidence>
<comment type="cofactor">
    <cofactor evidence="6">
        <name>Zn(2+)</name>
        <dbReference type="ChEBI" id="CHEBI:29105"/>
    </cofactor>
    <text evidence="6">Binds 1 zinc ion.</text>
</comment>
<reference evidence="10" key="3">
    <citation type="submission" date="2015-06" db="UniProtKB">
        <authorList>
            <consortium name="EnsemblProtists"/>
        </authorList>
    </citation>
    <scope>IDENTIFICATION</scope>
</reference>
<name>L1J0A7_GUITC</name>
<organism evidence="9">
    <name type="scientific">Guillardia theta (strain CCMP2712)</name>
    <name type="common">Cryptophyte</name>
    <dbReference type="NCBI Taxonomy" id="905079"/>
    <lineage>
        <taxon>Eukaryota</taxon>
        <taxon>Cryptophyceae</taxon>
        <taxon>Pyrenomonadales</taxon>
        <taxon>Geminigeraceae</taxon>
        <taxon>Guillardia</taxon>
    </lineage>
</organism>
<evidence type="ECO:0000256" key="1">
    <source>
        <dbReference type="ARBA" id="ARBA00022670"/>
    </source>
</evidence>
<evidence type="ECO:0000256" key="2">
    <source>
        <dbReference type="ARBA" id="ARBA00022723"/>
    </source>
</evidence>
<dbReference type="KEGG" id="gtt:GUITHDRAFT_95868"/>
<dbReference type="OrthoDB" id="1686at2759"/>
<dbReference type="GO" id="GO:0046872">
    <property type="term" value="F:metal ion binding"/>
    <property type="evidence" value="ECO:0007669"/>
    <property type="project" value="UniProtKB-UniRule"/>
</dbReference>
<dbReference type="InterPro" id="IPR001333">
    <property type="entry name" value="Peptidase_M32_Taq"/>
</dbReference>
<dbReference type="SUPFAM" id="SSF55486">
    <property type="entry name" value="Metalloproteases ('zincins'), catalytic domain"/>
    <property type="match status" value="1"/>
</dbReference>
<dbReference type="Proteomes" id="UP000011087">
    <property type="component" value="Unassembled WGS sequence"/>
</dbReference>
<dbReference type="Gene3D" id="1.20.140.70">
    <property type="entry name" value="Oligopeptidase f, N-terminal domain"/>
    <property type="match status" value="1"/>
</dbReference>
<feature type="domain" description="Oligopeptidase F N-terminal" evidence="8">
    <location>
        <begin position="47"/>
        <end position="109"/>
    </location>
</feature>
<evidence type="ECO:0000313" key="10">
    <source>
        <dbReference type="EnsemblProtists" id="EKX41926"/>
    </source>
</evidence>
<evidence type="ECO:0000313" key="11">
    <source>
        <dbReference type="Proteomes" id="UP000011087"/>
    </source>
</evidence>
<dbReference type="InterPro" id="IPR001567">
    <property type="entry name" value="Pept_M3A_M3B_dom"/>
</dbReference>
<evidence type="ECO:0000256" key="4">
    <source>
        <dbReference type="ARBA" id="ARBA00022833"/>
    </source>
</evidence>
<evidence type="ECO:0000259" key="8">
    <source>
        <dbReference type="Pfam" id="PF08439"/>
    </source>
</evidence>
<dbReference type="InterPro" id="IPR042088">
    <property type="entry name" value="OligoPept_F_C"/>
</dbReference>
<evidence type="ECO:0000256" key="5">
    <source>
        <dbReference type="ARBA" id="ARBA00023049"/>
    </source>
</evidence>
<dbReference type="GeneID" id="17298608"/>
<feature type="domain" description="Peptidase M3A/M3B catalytic" evidence="7">
    <location>
        <begin position="125"/>
        <end position="504"/>
    </location>
</feature>
<keyword evidence="3 6" id="KW-0378">Hydrolase</keyword>
<dbReference type="CDD" id="cd09607">
    <property type="entry name" value="M3B_PepF"/>
    <property type="match status" value="1"/>
</dbReference>
<protein>
    <recommendedName>
        <fullName evidence="12">Peptidase M3A/M3B catalytic domain-containing protein</fullName>
    </recommendedName>
</protein>
<dbReference type="PaxDb" id="55529-EKX41926"/>
<dbReference type="Pfam" id="PF01432">
    <property type="entry name" value="Peptidase_M3"/>
    <property type="match status" value="1"/>
</dbReference>
<keyword evidence="1 6" id="KW-0645">Protease</keyword>
<dbReference type="GO" id="GO:0006508">
    <property type="term" value="P:proteolysis"/>
    <property type="evidence" value="ECO:0007669"/>
    <property type="project" value="UniProtKB-KW"/>
</dbReference>
<dbReference type="STRING" id="905079.L1J0A7"/>
<dbReference type="EMBL" id="JH993020">
    <property type="protein sequence ID" value="EKX41926.1"/>
    <property type="molecule type" value="Genomic_DNA"/>
</dbReference>
<evidence type="ECO:0000259" key="7">
    <source>
        <dbReference type="Pfam" id="PF01432"/>
    </source>
</evidence>
<dbReference type="Gene3D" id="1.10.1370.20">
    <property type="entry name" value="Oligoendopeptidase f, C-terminal domain"/>
    <property type="match status" value="1"/>
</dbReference>
<evidence type="ECO:0000313" key="9">
    <source>
        <dbReference type="EMBL" id="EKX41926.1"/>
    </source>
</evidence>
<dbReference type="PANTHER" id="PTHR34217">
    <property type="entry name" value="METAL-DEPENDENT CARBOXYPEPTIDASE"/>
    <property type="match status" value="1"/>
</dbReference>
<keyword evidence="4 6" id="KW-0862">Zinc</keyword>
<keyword evidence="2 6" id="KW-0479">Metal-binding</keyword>
<dbReference type="OMA" id="LWWSYIP"/>
<reference evidence="11" key="2">
    <citation type="submission" date="2012-11" db="EMBL/GenBank/DDBJ databases">
        <authorList>
            <person name="Kuo A."/>
            <person name="Curtis B.A."/>
            <person name="Tanifuji G."/>
            <person name="Burki F."/>
            <person name="Gruber A."/>
            <person name="Irimia M."/>
            <person name="Maruyama S."/>
            <person name="Arias M.C."/>
            <person name="Ball S.G."/>
            <person name="Gile G.H."/>
            <person name="Hirakawa Y."/>
            <person name="Hopkins J.F."/>
            <person name="Rensing S.A."/>
            <person name="Schmutz J."/>
            <person name="Symeonidi A."/>
            <person name="Elias M."/>
            <person name="Eveleigh R.J."/>
            <person name="Herman E.K."/>
            <person name="Klute M.J."/>
            <person name="Nakayama T."/>
            <person name="Obornik M."/>
            <person name="Reyes-Prieto A."/>
            <person name="Armbrust E.V."/>
            <person name="Aves S.J."/>
            <person name="Beiko R.G."/>
            <person name="Coutinho P."/>
            <person name="Dacks J.B."/>
            <person name="Durnford D.G."/>
            <person name="Fast N.M."/>
            <person name="Green B.R."/>
            <person name="Grisdale C."/>
            <person name="Hempe F."/>
            <person name="Henrissat B."/>
            <person name="Hoppner M.P."/>
            <person name="Ishida K.-I."/>
            <person name="Kim E."/>
            <person name="Koreny L."/>
            <person name="Kroth P.G."/>
            <person name="Liu Y."/>
            <person name="Malik S.-B."/>
            <person name="Maier U.G."/>
            <person name="McRose D."/>
            <person name="Mock T."/>
            <person name="Neilson J.A."/>
            <person name="Onodera N.T."/>
            <person name="Poole A.M."/>
            <person name="Pritham E.J."/>
            <person name="Richards T.A."/>
            <person name="Rocap G."/>
            <person name="Roy S.W."/>
            <person name="Sarai C."/>
            <person name="Schaack S."/>
            <person name="Shirato S."/>
            <person name="Slamovits C.H."/>
            <person name="Spencer D.F."/>
            <person name="Suzuki S."/>
            <person name="Worden A.Z."/>
            <person name="Zauner S."/>
            <person name="Barry K."/>
            <person name="Bell C."/>
            <person name="Bharti A.K."/>
            <person name="Crow J.A."/>
            <person name="Grimwood J."/>
            <person name="Kramer R."/>
            <person name="Lindquist E."/>
            <person name="Lucas S."/>
            <person name="Salamov A."/>
            <person name="McFadden G.I."/>
            <person name="Lane C.E."/>
            <person name="Keeling P.J."/>
            <person name="Gray M.W."/>
            <person name="Grigoriev I.V."/>
            <person name="Archibald J.M."/>
        </authorList>
    </citation>
    <scope>NUCLEOTIDE SEQUENCE</scope>
    <source>
        <strain evidence="11">CCMP2712</strain>
    </source>
</reference>
<reference evidence="9 11" key="1">
    <citation type="journal article" date="2012" name="Nature">
        <title>Algal genomes reveal evolutionary mosaicism and the fate of nucleomorphs.</title>
        <authorList>
            <consortium name="DOE Joint Genome Institute"/>
            <person name="Curtis B.A."/>
            <person name="Tanifuji G."/>
            <person name="Burki F."/>
            <person name="Gruber A."/>
            <person name="Irimia M."/>
            <person name="Maruyama S."/>
            <person name="Arias M.C."/>
            <person name="Ball S.G."/>
            <person name="Gile G.H."/>
            <person name="Hirakawa Y."/>
            <person name="Hopkins J.F."/>
            <person name="Kuo A."/>
            <person name="Rensing S.A."/>
            <person name="Schmutz J."/>
            <person name="Symeonidi A."/>
            <person name="Elias M."/>
            <person name="Eveleigh R.J."/>
            <person name="Herman E.K."/>
            <person name="Klute M.J."/>
            <person name="Nakayama T."/>
            <person name="Obornik M."/>
            <person name="Reyes-Prieto A."/>
            <person name="Armbrust E.V."/>
            <person name="Aves S.J."/>
            <person name="Beiko R.G."/>
            <person name="Coutinho P."/>
            <person name="Dacks J.B."/>
            <person name="Durnford D.G."/>
            <person name="Fast N.M."/>
            <person name="Green B.R."/>
            <person name="Grisdale C.J."/>
            <person name="Hempel F."/>
            <person name="Henrissat B."/>
            <person name="Hoppner M.P."/>
            <person name="Ishida K."/>
            <person name="Kim E."/>
            <person name="Koreny L."/>
            <person name="Kroth P.G."/>
            <person name="Liu Y."/>
            <person name="Malik S.B."/>
            <person name="Maier U.G."/>
            <person name="McRose D."/>
            <person name="Mock T."/>
            <person name="Neilson J.A."/>
            <person name="Onodera N.T."/>
            <person name="Poole A.M."/>
            <person name="Pritham E.J."/>
            <person name="Richards T.A."/>
            <person name="Rocap G."/>
            <person name="Roy S.W."/>
            <person name="Sarai C."/>
            <person name="Schaack S."/>
            <person name="Shirato S."/>
            <person name="Slamovits C.H."/>
            <person name="Spencer D.F."/>
            <person name="Suzuki S."/>
            <person name="Worden A.Z."/>
            <person name="Zauner S."/>
            <person name="Barry K."/>
            <person name="Bell C."/>
            <person name="Bharti A.K."/>
            <person name="Crow J.A."/>
            <person name="Grimwood J."/>
            <person name="Kramer R."/>
            <person name="Lindquist E."/>
            <person name="Lucas S."/>
            <person name="Salamov A."/>
            <person name="McFadden G.I."/>
            <person name="Lane C.E."/>
            <person name="Keeling P.J."/>
            <person name="Gray M.W."/>
            <person name="Grigoriev I.V."/>
            <person name="Archibald J.M."/>
        </authorList>
    </citation>
    <scope>NUCLEOTIDE SEQUENCE</scope>
    <source>
        <strain evidence="9 11">CCMP2712</strain>
    </source>
</reference>
<accession>L1J0A7</accession>
<dbReference type="HOGENOM" id="CLU_021290_3_1_1"/>
<gene>
    <name evidence="9" type="ORF">GUITHDRAFT_95868</name>
</gene>
<dbReference type="GO" id="GO:0004181">
    <property type="term" value="F:metallocarboxypeptidase activity"/>
    <property type="evidence" value="ECO:0007669"/>
    <property type="project" value="InterPro"/>
</dbReference>
<evidence type="ECO:0008006" key="12">
    <source>
        <dbReference type="Google" id="ProtNLM"/>
    </source>
</evidence>
<evidence type="ECO:0000256" key="6">
    <source>
        <dbReference type="RuleBase" id="RU003435"/>
    </source>
</evidence>
<keyword evidence="11" id="KW-1185">Reference proteome</keyword>
<sequence>MNVATFASCESSVDGTNAQARATSAKVRALSAKLGQAAQPLSIALKLIPEDKVEKYLKELPHEEFSVRHQRKLRDFTLSLEEENLITALGVDGHSSWSQMYNTISSTLTCQVGDKSMGVAQAAALLSSPDRSERLQAWNAIQAAWTVHEEAAASTLNSIIGWRLELNRKRAEKAAQPVHFLDTALHQNRMSRKTLDAMMQAVSEAQPLAQKALKLQAKVLGIESLHPADLFAPPPQGAQSSSLALQYEEGIDLIADCVSSVHPSVGEFVKMMSQKEWIEGKSGDKKAPGAYCTSFAKSRNPRVYLSSYTGSYQHVSTLAHELGHAFHSWVMKDMERSETRYPMNLAETASIFFETVVGDRLVAMAKTPEEKLRYSWYDAESAGAFLLNIPTRFDFESEIHAAREQGQNLTPDFLRNTMTKAWKGRYGDALSEYDSMFWASKLHFHMTGVQFYNFPYTFGYLFALGVYAQQEKLGDGFYQAYVDLLRDTGRMSAEEVVQKHLKCNIEEPEFWRGSIRIIEKKIEVLESLVNQVA</sequence>
<dbReference type="GO" id="GO:0004222">
    <property type="term" value="F:metalloendopeptidase activity"/>
    <property type="evidence" value="ECO:0007669"/>
    <property type="project" value="InterPro"/>
</dbReference>
<keyword evidence="5 6" id="KW-0482">Metalloprotease</keyword>
<dbReference type="EnsemblProtists" id="EKX41926">
    <property type="protein sequence ID" value="EKX41926"/>
    <property type="gene ID" value="GUITHDRAFT_95868"/>
</dbReference>
<dbReference type="PANTHER" id="PTHR34217:SF1">
    <property type="entry name" value="CARBOXYPEPTIDASE 1"/>
    <property type="match status" value="1"/>
</dbReference>